<evidence type="ECO:0000313" key="2">
    <source>
        <dbReference type="EMBL" id="ATP55397.1"/>
    </source>
</evidence>
<dbReference type="OrthoDB" id="660167at2"/>
<dbReference type="InterPro" id="IPR014756">
    <property type="entry name" value="Ig_E-set"/>
</dbReference>
<dbReference type="GO" id="GO:0030247">
    <property type="term" value="F:polysaccharide binding"/>
    <property type="evidence" value="ECO:0007669"/>
    <property type="project" value="InterPro"/>
</dbReference>
<organism evidence="2 3">
    <name type="scientific">Pedobacter ginsengisoli</name>
    <dbReference type="NCBI Taxonomy" id="363852"/>
    <lineage>
        <taxon>Bacteria</taxon>
        <taxon>Pseudomonadati</taxon>
        <taxon>Bacteroidota</taxon>
        <taxon>Sphingobacteriia</taxon>
        <taxon>Sphingobacteriales</taxon>
        <taxon>Sphingobacteriaceae</taxon>
        <taxon>Pedobacter</taxon>
    </lineage>
</organism>
<dbReference type="SUPFAM" id="SSF81296">
    <property type="entry name" value="E set domains"/>
    <property type="match status" value="1"/>
</dbReference>
<dbReference type="InterPro" id="IPR013783">
    <property type="entry name" value="Ig-like_fold"/>
</dbReference>
<accession>A0A2D1U1C0</accession>
<proteinExistence type="predicted"/>
<dbReference type="AlphaFoldDB" id="A0A2D1U1C0"/>
<name>A0A2D1U1C0_9SPHI</name>
<gene>
    <name evidence="2" type="ORF">CPT03_02410</name>
</gene>
<dbReference type="Pfam" id="PF18329">
    <property type="entry name" value="SGBP_B_XBD"/>
    <property type="match status" value="1"/>
</dbReference>
<dbReference type="Gene3D" id="2.60.40.10">
    <property type="entry name" value="Immunoglobulins"/>
    <property type="match status" value="2"/>
</dbReference>
<dbReference type="EMBL" id="CP024091">
    <property type="protein sequence ID" value="ATP55397.1"/>
    <property type="molecule type" value="Genomic_DNA"/>
</dbReference>
<dbReference type="Gene3D" id="2.60.120.430">
    <property type="entry name" value="Galactose-binding lectin"/>
    <property type="match status" value="1"/>
</dbReference>
<protein>
    <recommendedName>
        <fullName evidence="1">Surface glycan-binding protein B xyloglucan binding domain-containing protein</fullName>
    </recommendedName>
</protein>
<dbReference type="KEGG" id="pgs:CPT03_02410"/>
<dbReference type="RefSeq" id="WP_099437348.1">
    <property type="nucleotide sequence ID" value="NZ_CP024091.1"/>
</dbReference>
<feature type="domain" description="Surface glycan-binding protein B xyloglucan binding" evidence="1">
    <location>
        <begin position="221"/>
        <end position="402"/>
    </location>
</feature>
<dbReference type="InterPro" id="IPR040475">
    <property type="entry name" value="SGBP_B_XBD"/>
</dbReference>
<keyword evidence="3" id="KW-1185">Reference proteome</keyword>
<sequence length="404" mass="43754">MKKLLNKANSHLLLVLLATLFFIQQGCKKEQSPSTSKGLPVINSIRNYVASPGDSVLTSVGTGKWIVISGSNLRGALQIYFNGVKGSFNDAWFSDTSAIVLIPEVIAFPLVEESQLNTIRYVTNHGETTFSFPIVAPAPTISGISNESANPGDSVKINGFNFFFIERISYAGVEVTDFKASSDGTSISMAVPATVSTSGPVLVRTKSGADTTFYHVHDYVTGVLNNYDAVNNFSWGSDVSNSSVDFPGNNGNYGIMKASNVPAGNGEWWGGGRSINTNDAQWVAVSHLQDTLSTYALKFEVAVKKPWLNGTIQIVRDQNWDYMALYRPWRNANGSATAFKTDGWQTVTIPLTNFLKASLPASTLTELLGQEGKGAIKFMFVNDGSDVVSNFEAAVDNIRIVKIR</sequence>
<dbReference type="Proteomes" id="UP000223749">
    <property type="component" value="Chromosome"/>
</dbReference>
<evidence type="ECO:0000313" key="3">
    <source>
        <dbReference type="Proteomes" id="UP000223749"/>
    </source>
</evidence>
<evidence type="ECO:0000259" key="1">
    <source>
        <dbReference type="Pfam" id="PF18329"/>
    </source>
</evidence>
<reference evidence="2 3" key="1">
    <citation type="submission" date="2017-10" db="EMBL/GenBank/DDBJ databases">
        <title>Whole genome of Pedobacter ginsengisoli T01R-27 isolated from tomato rhizosphere.</title>
        <authorList>
            <person name="Weon H.-Y."/>
            <person name="Lee S.A."/>
            <person name="Sang M.K."/>
            <person name="Song J."/>
        </authorList>
    </citation>
    <scope>NUCLEOTIDE SEQUENCE [LARGE SCALE GENOMIC DNA]</scope>
    <source>
        <strain evidence="2 3">T01R-27</strain>
    </source>
</reference>